<keyword evidence="2" id="KW-0349">Heme</keyword>
<evidence type="ECO:0000256" key="1">
    <source>
        <dbReference type="ARBA" id="ARBA00010617"/>
    </source>
</evidence>
<keyword evidence="5" id="KW-1185">Reference proteome</keyword>
<comment type="similarity">
    <text evidence="1 2">Belongs to the cytochrome P450 family.</text>
</comment>
<dbReference type="Gene3D" id="1.10.630.10">
    <property type="entry name" value="Cytochrome P450"/>
    <property type="match status" value="1"/>
</dbReference>
<evidence type="ECO:0000313" key="4">
    <source>
        <dbReference type="EMBL" id="GGS80126.1"/>
    </source>
</evidence>
<gene>
    <name evidence="4" type="ORF">GCM10010253_63580</name>
</gene>
<evidence type="ECO:0000256" key="2">
    <source>
        <dbReference type="RuleBase" id="RU000461"/>
    </source>
</evidence>
<dbReference type="InterPro" id="IPR036396">
    <property type="entry name" value="Cyt_P450_sf"/>
</dbReference>
<dbReference type="InterPro" id="IPR017972">
    <property type="entry name" value="Cyt_P450_CS"/>
</dbReference>
<dbReference type="PRINTS" id="PR00359">
    <property type="entry name" value="BP450"/>
</dbReference>
<dbReference type="SUPFAM" id="SSF48264">
    <property type="entry name" value="Cytochrome P450"/>
    <property type="match status" value="1"/>
</dbReference>
<name>A0ABQ2TQL2_STRBA</name>
<dbReference type="Proteomes" id="UP000659767">
    <property type="component" value="Unassembled WGS sequence"/>
</dbReference>
<dbReference type="RefSeq" id="WP_199889683.1">
    <property type="nucleotide sequence ID" value="NZ_BMSZ01000026.1"/>
</dbReference>
<dbReference type="PANTHER" id="PTHR46696">
    <property type="entry name" value="P450, PUTATIVE (EUROFUNG)-RELATED"/>
    <property type="match status" value="1"/>
</dbReference>
<dbReference type="InterPro" id="IPR002397">
    <property type="entry name" value="Cyt_P450_B"/>
</dbReference>
<reference evidence="5" key="1">
    <citation type="journal article" date="2019" name="Int. J. Syst. Evol. Microbiol.">
        <title>The Global Catalogue of Microorganisms (GCM) 10K type strain sequencing project: providing services to taxonomists for standard genome sequencing and annotation.</title>
        <authorList>
            <consortium name="The Broad Institute Genomics Platform"/>
            <consortium name="The Broad Institute Genome Sequencing Center for Infectious Disease"/>
            <person name="Wu L."/>
            <person name="Ma J."/>
        </authorList>
    </citation>
    <scope>NUCLEOTIDE SEQUENCE [LARGE SCALE GENOMIC DNA]</scope>
    <source>
        <strain evidence="5">JCM 4350</strain>
    </source>
</reference>
<comment type="caution">
    <text evidence="4">The sequence shown here is derived from an EMBL/GenBank/DDBJ whole genome shotgun (WGS) entry which is preliminary data.</text>
</comment>
<keyword evidence="2" id="KW-0560">Oxidoreductase</keyword>
<sequence length="444" mass="48858">MTEQTDAEPAATPFQRRTILPEQGALTGPDSATETIDLLDSQLLRDPARTFSQVRERTPLARGVMPGVEPMWVATRYGDVRQVLSDPRFVADPTHVPGGEPNHRIEQLWRTRGARLEDAKYLRASLFGTDGPEHHRLRRRVVRAFTSGRVARLRPRIEHITHTLLDALPAHVGSDGVVDLMPHLAHPLPVTVICELVGVPEPERPNWSAWSTVLTDGHTGTALGDALHCLITSAHALVDHHRDHPGDNLITALIAPHADPLTPTETVALILNLVFAGHTTTVNLIANGITALLTHPDQLALLRNDPALAPDAADELMRWCGPTPRALPRYATEDLRLGECPIRKGEAVLPVLAAADRDPRAHPDPDRLDITRTRTRPGPPQIGFGHGPHRCIGDHLALQEAQIAWTALWDRFPRLTLAIAPDQLVREAHPNSWKLSALPVRLHP</sequence>
<protein>
    <submittedName>
        <fullName evidence="4">Cytochrome P450</fullName>
    </submittedName>
</protein>
<keyword evidence="2" id="KW-0408">Iron</keyword>
<accession>A0ABQ2TQL2</accession>
<feature type="region of interest" description="Disordered" evidence="3">
    <location>
        <begin position="1"/>
        <end position="31"/>
    </location>
</feature>
<evidence type="ECO:0000256" key="3">
    <source>
        <dbReference type="SAM" id="MobiDB-lite"/>
    </source>
</evidence>
<dbReference type="CDD" id="cd11029">
    <property type="entry name" value="CYP107-like"/>
    <property type="match status" value="1"/>
</dbReference>
<feature type="compositionally biased region" description="Basic and acidic residues" evidence="3">
    <location>
        <begin position="358"/>
        <end position="372"/>
    </location>
</feature>
<dbReference type="InterPro" id="IPR001128">
    <property type="entry name" value="Cyt_P450"/>
</dbReference>
<dbReference type="Pfam" id="PF00067">
    <property type="entry name" value="p450"/>
    <property type="match status" value="1"/>
</dbReference>
<dbReference type="PANTHER" id="PTHR46696:SF1">
    <property type="entry name" value="CYTOCHROME P450 YJIB-RELATED"/>
    <property type="match status" value="1"/>
</dbReference>
<dbReference type="EMBL" id="BMSZ01000026">
    <property type="protein sequence ID" value="GGS80126.1"/>
    <property type="molecule type" value="Genomic_DNA"/>
</dbReference>
<evidence type="ECO:0000313" key="5">
    <source>
        <dbReference type="Proteomes" id="UP000659767"/>
    </source>
</evidence>
<dbReference type="PROSITE" id="PS00086">
    <property type="entry name" value="CYTOCHROME_P450"/>
    <property type="match status" value="1"/>
</dbReference>
<keyword evidence="2" id="KW-0503">Monooxygenase</keyword>
<feature type="region of interest" description="Disordered" evidence="3">
    <location>
        <begin position="358"/>
        <end position="381"/>
    </location>
</feature>
<organism evidence="4 5">
    <name type="scientific">Streptomyces badius</name>
    <dbReference type="NCBI Taxonomy" id="1941"/>
    <lineage>
        <taxon>Bacteria</taxon>
        <taxon>Bacillati</taxon>
        <taxon>Actinomycetota</taxon>
        <taxon>Actinomycetes</taxon>
        <taxon>Kitasatosporales</taxon>
        <taxon>Streptomycetaceae</taxon>
        <taxon>Streptomyces</taxon>
    </lineage>
</organism>
<proteinExistence type="inferred from homology"/>
<keyword evidence="2" id="KW-0479">Metal-binding</keyword>